<gene>
    <name evidence="2" type="ORF">ACFQZQ_13010</name>
</gene>
<proteinExistence type="predicted"/>
<keyword evidence="1" id="KW-0732">Signal</keyword>
<reference evidence="3" key="1">
    <citation type="journal article" date="2019" name="Int. J. Syst. Evol. Microbiol.">
        <title>The Global Catalogue of Microorganisms (GCM) 10K type strain sequencing project: providing services to taxonomists for standard genome sequencing and annotation.</title>
        <authorList>
            <consortium name="The Broad Institute Genomics Platform"/>
            <consortium name="The Broad Institute Genome Sequencing Center for Infectious Disease"/>
            <person name="Wu L."/>
            <person name="Ma J."/>
        </authorList>
    </citation>
    <scope>NUCLEOTIDE SEQUENCE [LARGE SCALE GENOMIC DNA]</scope>
    <source>
        <strain evidence="3">CCUG 55491</strain>
    </source>
</reference>
<comment type="caution">
    <text evidence="2">The sequence shown here is derived from an EMBL/GenBank/DDBJ whole genome shotgun (WGS) entry which is preliminary data.</text>
</comment>
<keyword evidence="3" id="KW-1185">Reference proteome</keyword>
<name>A0ABW2YPY7_9GAMM</name>
<dbReference type="RefSeq" id="WP_386813300.1">
    <property type="nucleotide sequence ID" value="NZ_JBHTIH010000007.1"/>
</dbReference>
<evidence type="ECO:0000313" key="2">
    <source>
        <dbReference type="EMBL" id="MFD0740197.1"/>
    </source>
</evidence>
<dbReference type="EMBL" id="JBHTIH010000007">
    <property type="protein sequence ID" value="MFD0740197.1"/>
    <property type="molecule type" value="Genomic_DNA"/>
</dbReference>
<protein>
    <recommendedName>
        <fullName evidence="4">Secreted protein</fullName>
    </recommendedName>
</protein>
<feature type="chain" id="PRO_5047304898" description="Secreted protein" evidence="1">
    <location>
        <begin position="25"/>
        <end position="147"/>
    </location>
</feature>
<evidence type="ECO:0000256" key="1">
    <source>
        <dbReference type="SAM" id="SignalP"/>
    </source>
</evidence>
<feature type="signal peptide" evidence="1">
    <location>
        <begin position="1"/>
        <end position="24"/>
    </location>
</feature>
<accession>A0ABW2YPY7</accession>
<dbReference type="Proteomes" id="UP001597090">
    <property type="component" value="Unassembled WGS sequence"/>
</dbReference>
<organism evidence="2 3">
    <name type="scientific">Lysobacter koreensis</name>
    <dbReference type="NCBI Taxonomy" id="266122"/>
    <lineage>
        <taxon>Bacteria</taxon>
        <taxon>Pseudomonadati</taxon>
        <taxon>Pseudomonadota</taxon>
        <taxon>Gammaproteobacteria</taxon>
        <taxon>Lysobacterales</taxon>
        <taxon>Lysobacteraceae</taxon>
        <taxon>Lysobacter</taxon>
    </lineage>
</organism>
<evidence type="ECO:0008006" key="4">
    <source>
        <dbReference type="Google" id="ProtNLM"/>
    </source>
</evidence>
<sequence>MRLAIVLATALAAPMALAALPAHAAQTSCTMTYNMSGGGAFYKRSSGDGVIKCDNGQTLAVTIESKGGGLTFGKSTIENGLGKFTPVNDIRDLIGGYATAEANAGNSGNASKAQVVTKGSISLALTGKGSGRTLGVSFGSFIISARD</sequence>
<evidence type="ECO:0000313" key="3">
    <source>
        <dbReference type="Proteomes" id="UP001597090"/>
    </source>
</evidence>